<dbReference type="PANTHER" id="PTHR43070:SF5">
    <property type="entry name" value="HOMOSERINE DEHYDROGENASE"/>
    <property type="match status" value="1"/>
</dbReference>
<evidence type="ECO:0000313" key="5">
    <source>
        <dbReference type="Proteomes" id="UP000051863"/>
    </source>
</evidence>
<keyword evidence="1" id="KW-0521">NADP</keyword>
<dbReference type="GO" id="GO:0009090">
    <property type="term" value="P:homoserine biosynthetic process"/>
    <property type="evidence" value="ECO:0007669"/>
    <property type="project" value="TreeGrafter"/>
</dbReference>
<sequence>AQFKPGQQPSVGLVELPGDHAFANLRLTDNVVQFTTRRYCDNPLVVQGPGAGPEVTAAGVFADVLRVAAGEGARL</sequence>
<feature type="non-terminal residue" evidence="4">
    <location>
        <position position="1"/>
    </location>
</feature>
<feature type="domain" description="Homoserine dehydrogenase catalytic" evidence="3">
    <location>
        <begin position="10"/>
        <end position="65"/>
    </location>
</feature>
<protein>
    <recommendedName>
        <fullName evidence="3">Homoserine dehydrogenase catalytic domain-containing protein</fullName>
    </recommendedName>
</protein>
<dbReference type="Gene3D" id="3.30.360.10">
    <property type="entry name" value="Dihydrodipicolinate Reductase, domain 2"/>
    <property type="match status" value="1"/>
</dbReference>
<comment type="caution">
    <text evidence="4">The sequence shown here is derived from an EMBL/GenBank/DDBJ whole genome shotgun (WGS) entry which is preliminary data.</text>
</comment>
<evidence type="ECO:0000313" key="4">
    <source>
        <dbReference type="EMBL" id="KRG61407.1"/>
    </source>
</evidence>
<dbReference type="SUPFAM" id="SSF55347">
    <property type="entry name" value="Glyceraldehyde-3-phosphate dehydrogenase-like, C-terminal domain"/>
    <property type="match status" value="1"/>
</dbReference>
<dbReference type="OrthoDB" id="9799110at2"/>
<dbReference type="AlphaFoldDB" id="A0A0R0BV85"/>
<keyword evidence="5" id="KW-1185">Reference proteome</keyword>
<dbReference type="Pfam" id="PF00742">
    <property type="entry name" value="Homoserine_dh"/>
    <property type="match status" value="1"/>
</dbReference>
<dbReference type="GO" id="GO:0004412">
    <property type="term" value="F:homoserine dehydrogenase activity"/>
    <property type="evidence" value="ECO:0007669"/>
    <property type="project" value="InterPro"/>
</dbReference>
<dbReference type="InterPro" id="IPR001342">
    <property type="entry name" value="HDH_cat"/>
</dbReference>
<dbReference type="Proteomes" id="UP000051863">
    <property type="component" value="Unassembled WGS sequence"/>
</dbReference>
<dbReference type="RefSeq" id="WP_152984701.1">
    <property type="nucleotide sequence ID" value="NZ_LDJJ01000118.1"/>
</dbReference>
<dbReference type="PATRIC" id="fig|405446.3.peg.195"/>
<dbReference type="GO" id="GO:0009067">
    <property type="term" value="P:aspartate family amino acid biosynthetic process"/>
    <property type="evidence" value="ECO:0007669"/>
    <property type="project" value="InterPro"/>
</dbReference>
<proteinExistence type="predicted"/>
<organism evidence="4 5">
    <name type="scientific">Stenotrophomonas terrae</name>
    <dbReference type="NCBI Taxonomy" id="405446"/>
    <lineage>
        <taxon>Bacteria</taxon>
        <taxon>Pseudomonadati</taxon>
        <taxon>Pseudomonadota</taxon>
        <taxon>Gammaproteobacteria</taxon>
        <taxon>Lysobacterales</taxon>
        <taxon>Lysobacteraceae</taxon>
        <taxon>Stenotrophomonas</taxon>
    </lineage>
</organism>
<evidence type="ECO:0000256" key="1">
    <source>
        <dbReference type="ARBA" id="ARBA00022857"/>
    </source>
</evidence>
<accession>A0A0R0BV85</accession>
<reference evidence="4 5" key="1">
    <citation type="submission" date="2015-05" db="EMBL/GenBank/DDBJ databases">
        <title>Genome sequencing and analysis of members of genus Stenotrophomonas.</title>
        <authorList>
            <person name="Patil P.P."/>
            <person name="Midha S."/>
            <person name="Patil P.B."/>
        </authorList>
    </citation>
    <scope>NUCLEOTIDE SEQUENCE [LARGE SCALE GENOMIC DNA]</scope>
    <source>
        <strain evidence="4 5">DSM 18941</strain>
    </source>
</reference>
<evidence type="ECO:0000259" key="3">
    <source>
        <dbReference type="Pfam" id="PF00742"/>
    </source>
</evidence>
<dbReference type="PANTHER" id="PTHR43070">
    <property type="match status" value="1"/>
</dbReference>
<gene>
    <name evidence="4" type="ORF">ABB27_19030</name>
</gene>
<dbReference type="EMBL" id="LDJJ01000118">
    <property type="protein sequence ID" value="KRG61407.1"/>
    <property type="molecule type" value="Genomic_DNA"/>
</dbReference>
<dbReference type="InterPro" id="IPR011147">
    <property type="entry name" value="Bifunc_Aspkin/hSer_DH"/>
</dbReference>
<keyword evidence="2" id="KW-0560">Oxidoreductase</keyword>
<name>A0A0R0BV85_9GAMM</name>
<evidence type="ECO:0000256" key="2">
    <source>
        <dbReference type="ARBA" id="ARBA00023002"/>
    </source>
</evidence>